<dbReference type="InterPro" id="IPR013320">
    <property type="entry name" value="ConA-like_dom_sf"/>
</dbReference>
<protein>
    <recommendedName>
        <fullName evidence="4">LamG-like jellyroll fold domain-containing protein</fullName>
    </recommendedName>
</protein>
<evidence type="ECO:0000256" key="3">
    <source>
        <dbReference type="SAM" id="MobiDB-lite"/>
    </source>
</evidence>
<dbReference type="RefSeq" id="WP_344623917.1">
    <property type="nucleotide sequence ID" value="NZ_BAAALD010000022.1"/>
</dbReference>
<accession>A0ABN1THU6</accession>
<dbReference type="InterPro" id="IPR006558">
    <property type="entry name" value="LamG-like"/>
</dbReference>
<feature type="domain" description="LamG-like jellyroll fold" evidence="4">
    <location>
        <begin position="1021"/>
        <end position="1160"/>
    </location>
</feature>
<comment type="caution">
    <text evidence="5">The sequence shown here is derived from an EMBL/GenBank/DDBJ whole genome shotgun (WGS) entry which is preliminary data.</text>
</comment>
<dbReference type="EMBL" id="BAAALD010000022">
    <property type="protein sequence ID" value="GAA1083308.1"/>
    <property type="molecule type" value="Genomic_DNA"/>
</dbReference>
<gene>
    <name evidence="5" type="ORF">GCM10009663_28120</name>
</gene>
<feature type="compositionally biased region" description="Polar residues" evidence="3">
    <location>
        <begin position="192"/>
        <end position="201"/>
    </location>
</feature>
<proteinExistence type="predicted"/>
<dbReference type="SUPFAM" id="SSF49899">
    <property type="entry name" value="Concanavalin A-like lectins/glucanases"/>
    <property type="match status" value="1"/>
</dbReference>
<keyword evidence="2" id="KW-1015">Disulfide bond</keyword>
<name>A0ABN1THU6_9ACTN</name>
<reference evidence="5 6" key="1">
    <citation type="journal article" date="2019" name="Int. J. Syst. Evol. Microbiol.">
        <title>The Global Catalogue of Microorganisms (GCM) 10K type strain sequencing project: providing services to taxonomists for standard genome sequencing and annotation.</title>
        <authorList>
            <consortium name="The Broad Institute Genomics Platform"/>
            <consortium name="The Broad Institute Genome Sequencing Center for Infectious Disease"/>
            <person name="Wu L."/>
            <person name="Ma J."/>
        </authorList>
    </citation>
    <scope>NUCLEOTIDE SEQUENCE [LARGE SCALE GENOMIC DNA]</scope>
    <source>
        <strain evidence="5 6">JCM 13002</strain>
    </source>
</reference>
<evidence type="ECO:0000256" key="1">
    <source>
        <dbReference type="ARBA" id="ARBA00022729"/>
    </source>
</evidence>
<evidence type="ECO:0000259" key="4">
    <source>
        <dbReference type="SMART" id="SM00560"/>
    </source>
</evidence>
<dbReference type="Gene3D" id="2.60.120.200">
    <property type="match status" value="1"/>
</dbReference>
<dbReference type="Proteomes" id="UP001499987">
    <property type="component" value="Unassembled WGS sequence"/>
</dbReference>
<keyword evidence="1" id="KW-0732">Signal</keyword>
<evidence type="ECO:0000256" key="2">
    <source>
        <dbReference type="ARBA" id="ARBA00023157"/>
    </source>
</evidence>
<organism evidence="5 6">
    <name type="scientific">Kitasatospora arboriphila</name>
    <dbReference type="NCBI Taxonomy" id="258052"/>
    <lineage>
        <taxon>Bacteria</taxon>
        <taxon>Bacillati</taxon>
        <taxon>Actinomycetota</taxon>
        <taxon>Actinomycetes</taxon>
        <taxon>Kitasatosporales</taxon>
        <taxon>Streptomycetaceae</taxon>
        <taxon>Kitasatospora</taxon>
    </lineage>
</organism>
<sequence length="1402" mass="144117">MADAATTATDQLTANPDGSFTLDQSLTPVRRYQGGAWKPLDATLVKRADGSVGPALTASDLTLSAGGTGPLAQMKSLGRSLSLQLPASLTSKLPAPDLNGPTATYHLLAGIDLKVTADLQGGFSEVLVVQDAKAAANPALKSLSFTTRATGVDLAVDAAGNITGKDKSGKVAFSAPAPVRGVWDSAVDASAPTVTHPTTGQVLDARSGEPARSSAQAPGATAHTAPLKTSYGNNAITLTPDPGLLAGKNTVWPLYIDPTYSAGGSALGWTYVSSAFPTTSYWKTSDSTGLRVGYNNWDAPYYVGRAFAKMSVPSSIHGAQISLSTFYATETWAPSCSARDVELWQIDPSTPVSSSTTWNNQPVWKAKSDTKNAAHGFNDSCPAESVGFNTTGLMQNAANGKANDITFGLRASNESDGYGWKKFQPSTMTMTTTYNHAPSAPVLSTSPSTSCPASTPTLVGDGDVYLRAAVYDAEGGILTANFKVTKTSTGAVVGQGPVSAGSGSDAVYVMKKEDLETAAGGRTTGSPTTFSWNVTVSDGPAGTTSATCSFTFDPTAPGAPTVTLPAGPFTVGTPLQVSITPNPSGPTPASYLYQLNESAPVSVNALNGAATVTVTPTRAYNTLSVTAVAASGNPSGNSAVQPFAAGAPTTALENDLTGDGGADLALVGNKAALPPGLWLATGIDASNVDANAHNVGDAGTGINTQGSAADWNSTEPVVGHFFGGGSGFNDILAYNPNTQSAQILKGNGDGSALKPYSGGTVSLPSTVFTDADSGTTTTHVASGGWLKRIANGDPTDNGAGPDLLLTYGGHLMVEEGGVAVENYERVVGATLLAETPPVGTDWSDWTITSAVVGNRPGMFARHDTGSGELYYYSPDVLDSLIQSGSAAPTLVADKGWGADTFTTIQAADVDRDGIPDLRGISPTGQASTYVFNGASLTATPFTQQLSTATHTWALADGVDGKVTTAADNTATGRTPVPLTGGDGTGNTATWATNDLFNPDVHLDGTKTGVLSTTAGVVDPTKSFTLSVWAKPDALGGTVLSQDGTNTSGFKLYSDAATKQWSFCMAASDVASPTWDCAASGTTAAQTGVWTHLTATYNAGTKTMTLYVNDTGTKTATHSPTVGFTKGFRVGDSLSGTTRQAFFKGAVSKIQTWSGIALPPAQASLPPVAPGVMRWFLSDDATLNVSTRAPFDYGNSPMVPLVGNWDGAGGDSPGAYDPATSTFYLANTFAGDVSDVSLRFGNQGDTPVVGRWDGGRATQVGVYRPSNATFYLRHNDGTVTSLRFGNGGNWKPIAGDWTHKGYDTPGLFNPDTATFYLLNSFHEGAADTTIVFGNSGDLPITGDWNNSGATQIGVYRPTNRTYYFRATGGTVTSVTYGDTGMTPITGDWNNDGKATQGAVAYGH</sequence>
<feature type="region of interest" description="Disordered" evidence="3">
    <location>
        <begin position="191"/>
        <end position="226"/>
    </location>
</feature>
<dbReference type="SMART" id="SM00560">
    <property type="entry name" value="LamGL"/>
    <property type="match status" value="1"/>
</dbReference>
<dbReference type="NCBIfam" id="NF033679">
    <property type="entry name" value="DNRLRE_dom"/>
    <property type="match status" value="1"/>
</dbReference>
<keyword evidence="6" id="KW-1185">Reference proteome</keyword>
<evidence type="ECO:0000313" key="6">
    <source>
        <dbReference type="Proteomes" id="UP001499987"/>
    </source>
</evidence>
<dbReference type="Pfam" id="PF13385">
    <property type="entry name" value="Laminin_G_3"/>
    <property type="match status" value="1"/>
</dbReference>
<evidence type="ECO:0000313" key="5">
    <source>
        <dbReference type="EMBL" id="GAA1083308.1"/>
    </source>
</evidence>